<dbReference type="EMBL" id="AP021853">
    <property type="protein sequence ID" value="BBN99174.1"/>
    <property type="molecule type" value="Genomic_DNA"/>
</dbReference>
<evidence type="ECO:0000313" key="2">
    <source>
        <dbReference type="Proteomes" id="UP000326951"/>
    </source>
</evidence>
<name>A0A5K7WZQ9_9BACL</name>
<accession>A0A5K7WZQ9</accession>
<proteinExistence type="predicted"/>
<sequence length="71" mass="8231">MSRRYGYPFNGKRFIGNTNTNEVHDLDNEQYSCEIDKISTNHVKTFSPDTWNQAHSEGFDNCAYCIGNSKY</sequence>
<dbReference type="Proteomes" id="UP000326951">
    <property type="component" value="Chromosome"/>
</dbReference>
<protein>
    <submittedName>
        <fullName evidence="1">Uncharacterized protein</fullName>
    </submittedName>
</protein>
<reference evidence="1 2" key="1">
    <citation type="submission" date="2019-09" db="EMBL/GenBank/DDBJ databases">
        <title>Complete genome sequence of Sporolactobacillus terrae 70-3.</title>
        <authorList>
            <person name="Tanaka N."/>
            <person name="Shiwa Y."/>
            <person name="Fujita N."/>
            <person name="Tanasupawat S."/>
        </authorList>
    </citation>
    <scope>NUCLEOTIDE SEQUENCE [LARGE SCALE GENOMIC DNA]</scope>
    <source>
        <strain evidence="1 2">70-3</strain>
    </source>
</reference>
<evidence type="ECO:0000313" key="1">
    <source>
        <dbReference type="EMBL" id="BBN99174.1"/>
    </source>
</evidence>
<gene>
    <name evidence="1" type="ORF">St703_18790</name>
</gene>
<organism evidence="1 2">
    <name type="scientific">Sporolactobacillus terrae</name>
    <dbReference type="NCBI Taxonomy" id="269673"/>
    <lineage>
        <taxon>Bacteria</taxon>
        <taxon>Bacillati</taxon>
        <taxon>Bacillota</taxon>
        <taxon>Bacilli</taxon>
        <taxon>Bacillales</taxon>
        <taxon>Sporolactobacillaceae</taxon>
        <taxon>Sporolactobacillus</taxon>
    </lineage>
</organism>
<dbReference type="AlphaFoldDB" id="A0A5K7WZQ9"/>